<reference evidence="9 10" key="2">
    <citation type="journal article" date="2021" name="Curr. Genet.">
        <title>Genetic response to nitrogen starvation in the aggressive Eucalyptus foliar pathogen Teratosphaeria destructans.</title>
        <authorList>
            <person name="Havenga M."/>
            <person name="Wingfield B.D."/>
            <person name="Wingfield M.J."/>
            <person name="Dreyer L.L."/>
            <person name="Roets F."/>
            <person name="Aylward J."/>
        </authorList>
    </citation>
    <scope>NUCLEOTIDE SEQUENCE [LARGE SCALE GENOMIC DNA]</scope>
    <source>
        <strain evidence="9">CMW44962</strain>
    </source>
</reference>
<evidence type="ECO:0000256" key="6">
    <source>
        <dbReference type="ARBA" id="ARBA00022840"/>
    </source>
</evidence>
<keyword evidence="10" id="KW-1185">Reference proteome</keyword>
<dbReference type="GO" id="GO:0005524">
    <property type="term" value="F:ATP binding"/>
    <property type="evidence" value="ECO:0007669"/>
    <property type="project" value="UniProtKB-KW"/>
</dbReference>
<dbReference type="GO" id="GO:0008478">
    <property type="term" value="F:pyridoxal kinase activity"/>
    <property type="evidence" value="ECO:0007669"/>
    <property type="project" value="UniProtKB-EC"/>
</dbReference>
<keyword evidence="5 9" id="KW-0418">Kinase</keyword>
<dbReference type="Gene3D" id="3.40.1190.20">
    <property type="match status" value="1"/>
</dbReference>
<dbReference type="AlphaFoldDB" id="A0A9W7SHU9"/>
<dbReference type="CDD" id="cd01173">
    <property type="entry name" value="pyridoxal_pyridoxamine_kinase"/>
    <property type="match status" value="1"/>
</dbReference>
<evidence type="ECO:0000313" key="9">
    <source>
        <dbReference type="EMBL" id="KAH9809169.1"/>
    </source>
</evidence>
<dbReference type="PANTHER" id="PTHR10534:SF2">
    <property type="entry name" value="PYRIDOXAL KINASE"/>
    <property type="match status" value="1"/>
</dbReference>
<evidence type="ECO:0000256" key="3">
    <source>
        <dbReference type="ARBA" id="ARBA00022679"/>
    </source>
</evidence>
<keyword evidence="4" id="KW-0547">Nucleotide-binding</keyword>
<dbReference type="Proteomes" id="UP001138500">
    <property type="component" value="Unassembled WGS sequence"/>
</dbReference>
<evidence type="ECO:0000259" key="8">
    <source>
        <dbReference type="Pfam" id="PF08543"/>
    </source>
</evidence>
<protein>
    <recommendedName>
        <fullName evidence="2">pyridoxal kinase</fullName>
        <ecNumber evidence="2">2.7.1.35</ecNumber>
    </recommendedName>
</protein>
<keyword evidence="3" id="KW-0808">Transferase</keyword>
<dbReference type="GO" id="GO:0009443">
    <property type="term" value="P:pyridoxal 5'-phosphate salvage"/>
    <property type="evidence" value="ECO:0007669"/>
    <property type="project" value="InterPro"/>
</dbReference>
<keyword evidence="6" id="KW-0067">ATP-binding</keyword>
<proteinExistence type="inferred from homology"/>
<accession>A0A9W7SHU9</accession>
<dbReference type="Pfam" id="PF08543">
    <property type="entry name" value="Phos_pyr_kin"/>
    <property type="match status" value="1"/>
</dbReference>
<dbReference type="InterPro" id="IPR004625">
    <property type="entry name" value="PyrdxlKinase"/>
</dbReference>
<comment type="similarity">
    <text evidence="1">Belongs to the pyridoxine kinase family.</text>
</comment>
<name>A0A9W7SHU9_9PEZI</name>
<dbReference type="EMBL" id="RIBY02002578">
    <property type="protein sequence ID" value="KAH9809169.1"/>
    <property type="molecule type" value="Genomic_DNA"/>
</dbReference>
<evidence type="ECO:0000256" key="1">
    <source>
        <dbReference type="ARBA" id="ARBA00008805"/>
    </source>
</evidence>
<evidence type="ECO:0000313" key="10">
    <source>
        <dbReference type="Proteomes" id="UP001138500"/>
    </source>
</evidence>
<dbReference type="NCBIfam" id="TIGR00687">
    <property type="entry name" value="pyridox_kin"/>
    <property type="match status" value="1"/>
</dbReference>
<dbReference type="OrthoDB" id="2104723at2759"/>
<dbReference type="GO" id="GO:0005829">
    <property type="term" value="C:cytosol"/>
    <property type="evidence" value="ECO:0007669"/>
    <property type="project" value="TreeGrafter"/>
</dbReference>
<dbReference type="PANTHER" id="PTHR10534">
    <property type="entry name" value="PYRIDOXAL KINASE"/>
    <property type="match status" value="1"/>
</dbReference>
<dbReference type="InterPro" id="IPR029056">
    <property type="entry name" value="Ribokinase-like"/>
</dbReference>
<evidence type="ECO:0000256" key="2">
    <source>
        <dbReference type="ARBA" id="ARBA00012104"/>
    </source>
</evidence>
<organism evidence="9 10">
    <name type="scientific">Teratosphaeria destructans</name>
    <dbReference type="NCBI Taxonomy" id="418781"/>
    <lineage>
        <taxon>Eukaryota</taxon>
        <taxon>Fungi</taxon>
        <taxon>Dikarya</taxon>
        <taxon>Ascomycota</taxon>
        <taxon>Pezizomycotina</taxon>
        <taxon>Dothideomycetes</taxon>
        <taxon>Dothideomycetidae</taxon>
        <taxon>Mycosphaerellales</taxon>
        <taxon>Teratosphaeriaceae</taxon>
        <taxon>Teratosphaeria</taxon>
    </lineage>
</organism>
<feature type="region of interest" description="Disordered" evidence="7">
    <location>
        <begin position="321"/>
        <end position="340"/>
    </location>
</feature>
<comment type="caution">
    <text evidence="9">The sequence shown here is derived from an EMBL/GenBank/DDBJ whole genome shotgun (WGS) entry which is preliminary data.</text>
</comment>
<dbReference type="InterPro" id="IPR013749">
    <property type="entry name" value="PM/HMP-P_kinase-1"/>
</dbReference>
<feature type="domain" description="Pyridoxamine kinase/Phosphomethylpyrimidine kinase" evidence="8">
    <location>
        <begin position="113"/>
        <end position="198"/>
    </location>
</feature>
<evidence type="ECO:0000256" key="5">
    <source>
        <dbReference type="ARBA" id="ARBA00022777"/>
    </source>
</evidence>
<dbReference type="SUPFAM" id="SSF53613">
    <property type="entry name" value="Ribokinase-like"/>
    <property type="match status" value="1"/>
</dbReference>
<evidence type="ECO:0000256" key="7">
    <source>
        <dbReference type="SAM" id="MobiDB-lite"/>
    </source>
</evidence>
<reference evidence="9 10" key="1">
    <citation type="journal article" date="2018" name="IMA Fungus">
        <title>IMA Genome-F 10: Nine draft genome sequences of Claviceps purpurea s.lat., including C. arundinis, C. humidiphila, and C. cf. spartinae, pseudomolecules for the pitch canker pathogen Fusarium circinatum, draft genome of Davidsoniella eucalypti, Grosmannia galeiformis, Quambalaria eucalypti, and Teratosphaeria destructans.</title>
        <authorList>
            <person name="Wingfield B.D."/>
            <person name="Liu M."/>
            <person name="Nguyen H.D."/>
            <person name="Lane F.A."/>
            <person name="Morgan S.W."/>
            <person name="De Vos L."/>
            <person name="Wilken P.M."/>
            <person name="Duong T.A."/>
            <person name="Aylward J."/>
            <person name="Coetzee M.P."/>
            <person name="Dadej K."/>
            <person name="De Beer Z.W."/>
            <person name="Findlay W."/>
            <person name="Havenga M."/>
            <person name="Kolarik M."/>
            <person name="Menzies J.G."/>
            <person name="Naidoo K."/>
            <person name="Pochopski O."/>
            <person name="Shoukouhi P."/>
            <person name="Santana Q.C."/>
            <person name="Seifert K.A."/>
            <person name="Soal N."/>
            <person name="Steenkamp E.T."/>
            <person name="Tatham C.T."/>
            <person name="van der Nest M.A."/>
            <person name="Wingfield M.J."/>
        </authorList>
    </citation>
    <scope>NUCLEOTIDE SEQUENCE [LARGE SCALE GENOMIC DNA]</scope>
    <source>
        <strain evidence="9">CMW44962</strain>
    </source>
</reference>
<dbReference type="EC" id="2.7.1.35" evidence="2"/>
<evidence type="ECO:0000256" key="4">
    <source>
        <dbReference type="ARBA" id="ARBA00022741"/>
    </source>
</evidence>
<gene>
    <name evidence="9" type="ORF">Tdes44962_MAKER06196</name>
</gene>
<sequence length="404" mass="44115">MSEGETEVPETHVLAIASHVTSGYVGNTMATFCMQTLACEVSAIHTVNYSNHVGYRKFTGRKSTPEEVAELWAGLKNAHLDDFDMMLSGYCPSAALVEQVGKIAREIKTRALTRPGSFFWVLDPVMGDNGRIYVAEETVPVYKSLLKDADLILPNQFEAELLSDVKIRDLATMKQAISKLHQVHRLPHVLITSIRLPPTASNTPTAAEQDFSTSAKLSIIGSTATGDFKPRLFRVTVPALPVFFSGTGDMFASLMVSRFRQAAKDAGVLNQQSWRSPDEVSGPELPLAKAAEKVLASMHAVLKDTEEHYYAAVKKLHGEKDSELNEGTGAEASEEKDAERHLRLTRAAEVRVVRNVQALVDPPDLEDFKAQEIAVGILTPDHAEEPDELGVVKVADGKGATHQT</sequence>